<proteinExistence type="inferred from homology"/>
<evidence type="ECO:0000256" key="2">
    <source>
        <dbReference type="ARBA" id="ARBA00022747"/>
    </source>
</evidence>
<feature type="coiled-coil region" evidence="4">
    <location>
        <begin position="176"/>
        <end position="203"/>
    </location>
</feature>
<organism evidence="6 7">
    <name type="scientific">Niallia alba</name>
    <dbReference type="NCBI Taxonomy" id="2729105"/>
    <lineage>
        <taxon>Bacteria</taxon>
        <taxon>Bacillati</taxon>
        <taxon>Bacillota</taxon>
        <taxon>Bacilli</taxon>
        <taxon>Bacillales</taxon>
        <taxon>Bacillaceae</taxon>
        <taxon>Niallia</taxon>
    </lineage>
</organism>
<evidence type="ECO:0000259" key="5">
    <source>
        <dbReference type="Pfam" id="PF01420"/>
    </source>
</evidence>
<dbReference type="AlphaFoldDB" id="A0A7Y0KD37"/>
<name>A0A7Y0KD37_9BACI</name>
<keyword evidence="6" id="KW-0255">Endonuclease</keyword>
<evidence type="ECO:0000256" key="1">
    <source>
        <dbReference type="ARBA" id="ARBA00010923"/>
    </source>
</evidence>
<keyword evidence="6" id="KW-0540">Nuclease</keyword>
<feature type="coiled-coil region" evidence="4">
    <location>
        <begin position="375"/>
        <end position="402"/>
    </location>
</feature>
<dbReference type="RefSeq" id="WP_169189542.1">
    <property type="nucleotide sequence ID" value="NZ_JABBPK010000001.1"/>
</dbReference>
<gene>
    <name evidence="6" type="ORF">HHU08_24395</name>
</gene>
<comment type="caution">
    <text evidence="6">The sequence shown here is derived from an EMBL/GenBank/DDBJ whole genome shotgun (WGS) entry which is preliminary data.</text>
</comment>
<dbReference type="Pfam" id="PF01420">
    <property type="entry name" value="Methylase_S"/>
    <property type="match status" value="2"/>
</dbReference>
<protein>
    <submittedName>
        <fullName evidence="6">Restriction endonuclease subunit S</fullName>
    </submittedName>
</protein>
<dbReference type="GO" id="GO:0009307">
    <property type="term" value="P:DNA restriction-modification system"/>
    <property type="evidence" value="ECO:0007669"/>
    <property type="project" value="UniProtKB-KW"/>
</dbReference>
<evidence type="ECO:0000256" key="4">
    <source>
        <dbReference type="SAM" id="Coils"/>
    </source>
</evidence>
<dbReference type="Proteomes" id="UP000588491">
    <property type="component" value="Unassembled WGS sequence"/>
</dbReference>
<dbReference type="PANTHER" id="PTHR30408:SF13">
    <property type="entry name" value="TYPE I RESTRICTION ENZYME HINDI SPECIFICITY SUBUNIT"/>
    <property type="match status" value="1"/>
</dbReference>
<evidence type="ECO:0000313" key="7">
    <source>
        <dbReference type="Proteomes" id="UP000588491"/>
    </source>
</evidence>
<keyword evidence="3" id="KW-0238">DNA-binding</keyword>
<evidence type="ECO:0000313" key="6">
    <source>
        <dbReference type="EMBL" id="NMO80062.1"/>
    </source>
</evidence>
<feature type="domain" description="Type I restriction modification DNA specificity" evidence="5">
    <location>
        <begin position="14"/>
        <end position="194"/>
    </location>
</feature>
<accession>A0A7Y0KD37</accession>
<dbReference type="GO" id="GO:0004519">
    <property type="term" value="F:endonuclease activity"/>
    <property type="evidence" value="ECO:0007669"/>
    <property type="project" value="UniProtKB-KW"/>
</dbReference>
<evidence type="ECO:0000256" key="3">
    <source>
        <dbReference type="ARBA" id="ARBA00023125"/>
    </source>
</evidence>
<keyword evidence="6" id="KW-0378">Hydrolase</keyword>
<keyword evidence="7" id="KW-1185">Reference proteome</keyword>
<feature type="domain" description="Type I restriction modification DNA specificity" evidence="5">
    <location>
        <begin position="221"/>
        <end position="393"/>
    </location>
</feature>
<dbReference type="SUPFAM" id="SSF116734">
    <property type="entry name" value="DNA methylase specificity domain"/>
    <property type="match status" value="2"/>
</dbReference>
<dbReference type="InterPro" id="IPR000055">
    <property type="entry name" value="Restrct_endonuc_typeI_TRD"/>
</dbReference>
<dbReference type="EMBL" id="JABBPK010000001">
    <property type="protein sequence ID" value="NMO80062.1"/>
    <property type="molecule type" value="Genomic_DNA"/>
</dbReference>
<dbReference type="PANTHER" id="PTHR30408">
    <property type="entry name" value="TYPE-1 RESTRICTION ENZYME ECOKI SPECIFICITY PROTEIN"/>
    <property type="match status" value="1"/>
</dbReference>
<dbReference type="Gene3D" id="3.90.220.20">
    <property type="entry name" value="DNA methylase specificity domains"/>
    <property type="match status" value="2"/>
</dbReference>
<comment type="similarity">
    <text evidence="1">Belongs to the type-I restriction system S methylase family.</text>
</comment>
<keyword evidence="2" id="KW-0680">Restriction system</keyword>
<dbReference type="CDD" id="cd17517">
    <property type="entry name" value="RMtype1_S_EcoKI_StySPI-TRD2-CR2_like"/>
    <property type="match status" value="1"/>
</dbReference>
<sequence length="405" mass="46665">MSAPKLRFKTFHNEWKVTLLSDLMSFNNGINADKGSYGHGRKFINVLDILNNNSIEYDNIIGSVSVSKNVEDNNKVEYGDLLFLRSSENREDVGKSTVYLDKDKFALFGGFVIRGKKHGDYHPYFLKLNLESPRIRHQIGSKAGGSTRFNVSQSILNSIEVSMPSPNEQKKIAEFMEHFNKKLKLQQDKIELLKEQKKGYLQKVFKQDIRFKDNKGNEFQEWKETSFNDLFESRNIKQIPTADAPLMAFTSTGGVEEKGDRFNREFLVKNENKTYKRTELNDLIYSSNNLDVGAIGRNKYGSAVISDVYEIFKVKNTTTPEFAEILIQQKNILHEILKYRQGALYGQYRIHAFDFLSVIAKIPSIEEQEKIGAFFSILDAKIQLEKEKLSALEKQRTALMQQMFI</sequence>
<dbReference type="GO" id="GO:0003677">
    <property type="term" value="F:DNA binding"/>
    <property type="evidence" value="ECO:0007669"/>
    <property type="project" value="UniProtKB-KW"/>
</dbReference>
<dbReference type="InterPro" id="IPR044946">
    <property type="entry name" value="Restrct_endonuc_typeI_TRD_sf"/>
</dbReference>
<dbReference type="InterPro" id="IPR052021">
    <property type="entry name" value="Type-I_RS_S_subunit"/>
</dbReference>
<reference evidence="6 7" key="1">
    <citation type="submission" date="2020-04" db="EMBL/GenBank/DDBJ databases">
        <title>Bacillus sp. UniB3 isolated from commercial digestive syrup.</title>
        <authorList>
            <person name="Thorat V."/>
            <person name="Kirdat K."/>
            <person name="Tiwarekar B."/>
            <person name="Yadav A."/>
        </authorList>
    </citation>
    <scope>NUCLEOTIDE SEQUENCE [LARGE SCALE GENOMIC DNA]</scope>
    <source>
        <strain evidence="6 7">UniB3</strain>
    </source>
</reference>
<keyword evidence="4" id="KW-0175">Coiled coil</keyword>